<name>A0A1H8L9M5_9PROT</name>
<reference evidence="1 2" key="1">
    <citation type="submission" date="2016-10" db="EMBL/GenBank/DDBJ databases">
        <authorList>
            <person name="de Groot N.N."/>
        </authorList>
    </citation>
    <scope>NUCLEOTIDE SEQUENCE [LARGE SCALE GENOMIC DNA]</scope>
    <source>
        <strain evidence="1 2">Nl18</strain>
    </source>
</reference>
<proteinExistence type="predicted"/>
<accession>A0A1H8L9M5</accession>
<dbReference type="Proteomes" id="UP000183898">
    <property type="component" value="Unassembled WGS sequence"/>
</dbReference>
<dbReference type="EMBL" id="FOCT01000010">
    <property type="protein sequence ID" value="SEO01852.1"/>
    <property type="molecule type" value="Genomic_DNA"/>
</dbReference>
<organism evidence="1 2">
    <name type="scientific">Nitrosospira multiformis</name>
    <dbReference type="NCBI Taxonomy" id="1231"/>
    <lineage>
        <taxon>Bacteria</taxon>
        <taxon>Pseudomonadati</taxon>
        <taxon>Pseudomonadota</taxon>
        <taxon>Betaproteobacteria</taxon>
        <taxon>Nitrosomonadales</taxon>
        <taxon>Nitrosomonadaceae</taxon>
        <taxon>Nitrosospira</taxon>
    </lineage>
</organism>
<dbReference type="RefSeq" id="WP_074747443.1">
    <property type="nucleotide sequence ID" value="NZ_FOCT01000010.1"/>
</dbReference>
<evidence type="ECO:0000313" key="1">
    <source>
        <dbReference type="EMBL" id="SEO01852.1"/>
    </source>
</evidence>
<gene>
    <name evidence="1" type="ORF">SAMN05216404_11032</name>
</gene>
<protein>
    <submittedName>
        <fullName evidence="1">Uncharacterized protein</fullName>
    </submittedName>
</protein>
<evidence type="ECO:0000313" key="2">
    <source>
        <dbReference type="Proteomes" id="UP000183898"/>
    </source>
</evidence>
<sequence length="77" mass="8878">MKEVKKKIDKSDETKLNNRELRTLAYGRQARCQIKLPGFFVCGASHSASARKVKKYGRPQFKTIIKLQNLILEEVVK</sequence>
<dbReference type="AlphaFoldDB" id="A0A1H8L9M5"/>